<dbReference type="PANTHER" id="PTHR10357:SF230">
    <property type="entry name" value="GLYCOSYL HYDROLASE FAMILY 13 CATALYTIC DOMAIN-CONTAINING PROTEIN"/>
    <property type="match status" value="1"/>
</dbReference>
<gene>
    <name evidence="4" type="ORF">GPUH_LOCUS5712</name>
    <name evidence="5" type="ORF">GPUH_LOCUS5880</name>
</gene>
<organism evidence="7">
    <name type="scientific">Gongylonema pulchrum</name>
    <dbReference type="NCBI Taxonomy" id="637853"/>
    <lineage>
        <taxon>Eukaryota</taxon>
        <taxon>Metazoa</taxon>
        <taxon>Ecdysozoa</taxon>
        <taxon>Nematoda</taxon>
        <taxon>Chromadorea</taxon>
        <taxon>Rhabditida</taxon>
        <taxon>Spirurina</taxon>
        <taxon>Spiruromorpha</taxon>
        <taxon>Spiruroidea</taxon>
        <taxon>Gongylonematidae</taxon>
        <taxon>Gongylonema</taxon>
    </lineage>
</organism>
<evidence type="ECO:0000313" key="7">
    <source>
        <dbReference type="WBParaSite" id="GPUH_0000572001-mRNA-1"/>
    </source>
</evidence>
<protein>
    <submittedName>
        <fullName evidence="7 8">Alpha-amylase</fullName>
    </submittedName>
</protein>
<dbReference type="EMBL" id="UYRT01012453">
    <property type="protein sequence ID" value="VDK51882.1"/>
    <property type="molecule type" value="Genomic_DNA"/>
</dbReference>
<dbReference type="InterPro" id="IPR031984">
    <property type="entry name" value="SLC3A2_N"/>
</dbReference>
<keyword evidence="6" id="KW-1185">Reference proteome</keyword>
<keyword evidence="1" id="KW-0812">Transmembrane</keyword>
<evidence type="ECO:0000313" key="8">
    <source>
        <dbReference type="WBParaSite" id="GPUH_0000588501-mRNA-1"/>
    </source>
</evidence>
<dbReference type="Proteomes" id="UP000271098">
    <property type="component" value="Unassembled WGS sequence"/>
</dbReference>
<evidence type="ECO:0000259" key="3">
    <source>
        <dbReference type="Pfam" id="PF16028"/>
    </source>
</evidence>
<dbReference type="Pfam" id="PF00128">
    <property type="entry name" value="Alpha-amylase"/>
    <property type="match status" value="1"/>
</dbReference>
<dbReference type="GO" id="GO:0005975">
    <property type="term" value="P:carbohydrate metabolic process"/>
    <property type="evidence" value="ECO:0007669"/>
    <property type="project" value="InterPro"/>
</dbReference>
<evidence type="ECO:0000259" key="2">
    <source>
        <dbReference type="Pfam" id="PF00128"/>
    </source>
</evidence>
<sequence>MVLFVCRWVLFILFWVLWILMFLAAILLVVFSPRCAPKVLPHWWQNAIAYQVWTPSFQDSDGNGVGDFIGLTNRLENLRRLGVQAVWPNPFLLSDGFSDAIRDHLAVDSKLGVNDDANKLIEAVHDKGAS</sequence>
<dbReference type="PANTHER" id="PTHR10357">
    <property type="entry name" value="ALPHA-AMYLASE FAMILY MEMBER"/>
    <property type="match status" value="1"/>
</dbReference>
<dbReference type="Pfam" id="PF16028">
    <property type="entry name" value="SLC3A2_N"/>
    <property type="match status" value="1"/>
</dbReference>
<dbReference type="EMBL" id="UYRT01012989">
    <property type="protein sequence ID" value="VDK52545.1"/>
    <property type="molecule type" value="Genomic_DNA"/>
</dbReference>
<dbReference type="OrthoDB" id="6284736at2759"/>
<evidence type="ECO:0000313" key="6">
    <source>
        <dbReference type="Proteomes" id="UP000271098"/>
    </source>
</evidence>
<feature type="domain" description="Solute carrier family 3 member 2 N-terminal" evidence="3">
    <location>
        <begin position="6"/>
        <end position="48"/>
    </location>
</feature>
<evidence type="ECO:0000313" key="5">
    <source>
        <dbReference type="EMBL" id="VDK52545.1"/>
    </source>
</evidence>
<accession>A0A183DAH1</accession>
<dbReference type="Gene3D" id="3.20.20.80">
    <property type="entry name" value="Glycosidases"/>
    <property type="match status" value="1"/>
</dbReference>
<dbReference type="WBParaSite" id="GPUH_0000572001-mRNA-1">
    <property type="protein sequence ID" value="GPUH_0000572001-mRNA-1"/>
    <property type="gene ID" value="GPUH_0000572001"/>
</dbReference>
<dbReference type="WBParaSite" id="GPUH_0000588501-mRNA-1">
    <property type="protein sequence ID" value="GPUH_0000588501-mRNA-1"/>
    <property type="gene ID" value="GPUH_0000588501"/>
</dbReference>
<keyword evidence="1" id="KW-0472">Membrane</keyword>
<dbReference type="InterPro" id="IPR006047">
    <property type="entry name" value="GH13_cat_dom"/>
</dbReference>
<feature type="transmembrane region" description="Helical" evidence="1">
    <location>
        <begin position="12"/>
        <end position="31"/>
    </location>
</feature>
<reference evidence="7 8" key="1">
    <citation type="submission" date="2016-06" db="UniProtKB">
        <authorList>
            <consortium name="WormBaseParasite"/>
        </authorList>
    </citation>
    <scope>IDENTIFICATION</scope>
</reference>
<evidence type="ECO:0000313" key="4">
    <source>
        <dbReference type="EMBL" id="VDK51882.1"/>
    </source>
</evidence>
<keyword evidence="1" id="KW-1133">Transmembrane helix</keyword>
<reference evidence="4 6" key="2">
    <citation type="submission" date="2018-11" db="EMBL/GenBank/DDBJ databases">
        <authorList>
            <consortium name="Pathogen Informatics"/>
        </authorList>
    </citation>
    <scope>NUCLEOTIDE SEQUENCE [LARGE SCALE GENOMIC DNA]</scope>
</reference>
<feature type="domain" description="Glycosyl hydrolase family 13 catalytic" evidence="2">
    <location>
        <begin position="51"/>
        <end position="128"/>
    </location>
</feature>
<proteinExistence type="predicted"/>
<dbReference type="InterPro" id="IPR017853">
    <property type="entry name" value="GH"/>
</dbReference>
<evidence type="ECO:0000256" key="1">
    <source>
        <dbReference type="SAM" id="Phobius"/>
    </source>
</evidence>
<name>A0A183DAH1_9BILA</name>
<dbReference type="AlphaFoldDB" id="A0A183DAH1"/>
<dbReference type="SUPFAM" id="SSF51445">
    <property type="entry name" value="(Trans)glycosidases"/>
    <property type="match status" value="1"/>
</dbReference>